<keyword evidence="1" id="KW-0472">Membrane</keyword>
<reference evidence="2 3" key="1">
    <citation type="journal article" date="2008" name="Int. J. Syst. Evol. Microbiol.">
        <title>Description of Roseateles aquatilis sp. nov. and Roseateles terrae sp. nov., in the class Betaproteobacteria, and emended description of the genus Roseateles.</title>
        <authorList>
            <person name="Gomila M."/>
            <person name="Bowien B."/>
            <person name="Falsen E."/>
            <person name="Moore E.R."/>
            <person name="Lalucat J."/>
        </authorList>
    </citation>
    <scope>NUCLEOTIDE SEQUENCE [LARGE SCALE GENOMIC DNA]</scope>
    <source>
        <strain evidence="2 3">CCUG 48205</strain>
    </source>
</reference>
<dbReference type="RefSeq" id="WP_088388151.1">
    <property type="nucleotide sequence ID" value="NZ_NIOF01000019.1"/>
</dbReference>
<keyword evidence="1" id="KW-0812">Transmembrane</keyword>
<feature type="transmembrane region" description="Helical" evidence="1">
    <location>
        <begin position="99"/>
        <end position="118"/>
    </location>
</feature>
<organism evidence="2 3">
    <name type="scientific">Roseateles aquatilis</name>
    <dbReference type="NCBI Taxonomy" id="431061"/>
    <lineage>
        <taxon>Bacteria</taxon>
        <taxon>Pseudomonadati</taxon>
        <taxon>Pseudomonadota</taxon>
        <taxon>Betaproteobacteria</taxon>
        <taxon>Burkholderiales</taxon>
        <taxon>Sphaerotilaceae</taxon>
        <taxon>Roseateles</taxon>
    </lineage>
</organism>
<protein>
    <submittedName>
        <fullName evidence="2">Uncharacterized protein</fullName>
    </submittedName>
</protein>
<dbReference type="AlphaFoldDB" id="A0A246IVQ1"/>
<keyword evidence="1" id="KW-1133">Transmembrane helix</keyword>
<accession>A0A246IVQ1</accession>
<dbReference type="Proteomes" id="UP000197468">
    <property type="component" value="Unassembled WGS sequence"/>
</dbReference>
<comment type="caution">
    <text evidence="2">The sequence shown here is derived from an EMBL/GenBank/DDBJ whole genome shotgun (WGS) entry which is preliminary data.</text>
</comment>
<evidence type="ECO:0000313" key="3">
    <source>
        <dbReference type="Proteomes" id="UP000197468"/>
    </source>
</evidence>
<dbReference type="OrthoDB" id="10014168at2"/>
<proteinExistence type="predicted"/>
<sequence>MSAFLDSLSGAGYDGSDDGGIGDVGGSGTILGIGGGSSGGYFSGALQSLTALGTGYLSRRLDIDLYGRAVQAQQPQPQLGTTQNQVLVGAGARGQPTMLNLNALLPFLLVGAVVFFVAKKAS</sequence>
<dbReference type="EMBL" id="NIOF01000019">
    <property type="protein sequence ID" value="OWQ83839.1"/>
    <property type="molecule type" value="Genomic_DNA"/>
</dbReference>
<evidence type="ECO:0000256" key="1">
    <source>
        <dbReference type="SAM" id="Phobius"/>
    </source>
</evidence>
<gene>
    <name evidence="2" type="ORF">CDN99_25575</name>
</gene>
<keyword evidence="3" id="KW-1185">Reference proteome</keyword>
<evidence type="ECO:0000313" key="2">
    <source>
        <dbReference type="EMBL" id="OWQ83839.1"/>
    </source>
</evidence>
<name>A0A246IVQ1_9BURK</name>